<proteinExistence type="predicted"/>
<name>A0A820G3J8_9BILA</name>
<comment type="caution">
    <text evidence="1">The sequence shown here is derived from an EMBL/GenBank/DDBJ whole genome shotgun (WGS) entry which is preliminary data.</text>
</comment>
<dbReference type="EMBL" id="CAJOAX010038310">
    <property type="protein sequence ID" value="CAF4272371.1"/>
    <property type="molecule type" value="Genomic_DNA"/>
</dbReference>
<organism evidence="1 2">
    <name type="scientific">Rotaria sordida</name>
    <dbReference type="NCBI Taxonomy" id="392033"/>
    <lineage>
        <taxon>Eukaryota</taxon>
        <taxon>Metazoa</taxon>
        <taxon>Spiralia</taxon>
        <taxon>Gnathifera</taxon>
        <taxon>Rotifera</taxon>
        <taxon>Eurotatoria</taxon>
        <taxon>Bdelloidea</taxon>
        <taxon>Philodinida</taxon>
        <taxon>Philodinidae</taxon>
        <taxon>Rotaria</taxon>
    </lineage>
</organism>
<dbReference type="AlphaFoldDB" id="A0A820G3J8"/>
<protein>
    <submittedName>
        <fullName evidence="1">Uncharacterized protein</fullName>
    </submittedName>
</protein>
<accession>A0A820G3J8</accession>
<dbReference type="Proteomes" id="UP000663823">
    <property type="component" value="Unassembled WGS sequence"/>
</dbReference>
<feature type="non-terminal residue" evidence="1">
    <location>
        <position position="1"/>
    </location>
</feature>
<reference evidence="1" key="1">
    <citation type="submission" date="2021-02" db="EMBL/GenBank/DDBJ databases">
        <authorList>
            <person name="Nowell W R."/>
        </authorList>
    </citation>
    <scope>NUCLEOTIDE SEQUENCE</scope>
</reference>
<evidence type="ECO:0000313" key="2">
    <source>
        <dbReference type="Proteomes" id="UP000663823"/>
    </source>
</evidence>
<sequence length="24" mass="2599">MLMRLAEAVGRLVLAGRELTKLTG</sequence>
<evidence type="ECO:0000313" key="1">
    <source>
        <dbReference type="EMBL" id="CAF4272371.1"/>
    </source>
</evidence>
<gene>
    <name evidence="1" type="ORF">OTI717_LOCUS41148</name>
</gene>